<keyword evidence="6" id="KW-1185">Reference proteome</keyword>
<dbReference type="Gene3D" id="2.60.120.650">
    <property type="entry name" value="Cupin"/>
    <property type="match status" value="1"/>
</dbReference>
<organism evidence="5 6">
    <name type="scientific">Monosiga brevicollis</name>
    <name type="common">Choanoflagellate</name>
    <dbReference type="NCBI Taxonomy" id="81824"/>
    <lineage>
        <taxon>Eukaryota</taxon>
        <taxon>Choanoflagellata</taxon>
        <taxon>Craspedida</taxon>
        <taxon>Salpingoecidae</taxon>
        <taxon>Monosiga</taxon>
    </lineage>
</organism>
<feature type="region of interest" description="Disordered" evidence="3">
    <location>
        <begin position="183"/>
        <end position="225"/>
    </location>
</feature>
<feature type="compositionally biased region" description="Polar residues" evidence="3">
    <location>
        <begin position="288"/>
        <end position="308"/>
    </location>
</feature>
<evidence type="ECO:0000259" key="4">
    <source>
        <dbReference type="PROSITE" id="PS51184"/>
    </source>
</evidence>
<sequence length="1470" mass="160476">MAVPAATIVQPTSSCSSTKLPIYGDRGQTATPEKKHYSENQLTSHQVNQILQSCEHEFRDLDAYSSLVHLCTASTTAAAAIAAHPVDTSALTDTPRSASLTQSSSSGPIMRTMQGLELPRATAGATTAAHLAVEPKALSTNASNSTNALPSLAQSREPLAVSHATTSTTTNAFLTLNPACGAADNASTPSASNTTSALGQVSLGPTQLPSAPGTLSSMTPTQLQARTSEPELAGLLASGQTDALLEQAAPDFSALCQWMDIHLSPRRSASEAESTGADSPSKRHKNHPSTTLDFSTGSRLSLTERSPSPTRPWSAFYAQNSEQNQTLVTQSQPRHQDHQRQAYPGSTQGPVVQLHGSPHRPSPVPPPVFAPPVDMSPARGNRSTSLGGNNSPQIVHSRELAPSQLQHLPTSQPWSAPARVHMHHSSPMLLHDGSMTPERHVPRCLSSVELEPFHPASSLSSAYGHASPVQPGSHPDMIDILIMADQQTCRVTFMTNDNNDAVDRAIAVAVGRRPGTFGLRDDQGSVAISAPVLQFRGGPFELIDFEGDGRSLSRLGSPHTPLRHRLTASSAEGLRAPRMEDMLGSPMSTRLSSELSSLGSEGGSHIQIVPPTAARLAALNSENAALHIPASVSSFAATPVDAAVATSRSNDALSKEEAKGIIHAVDARLEQLGLCSQRQKTCFLTLIVACQCWLSSVTIHVALNERTNERTTKRLGVKISQQHYSTIIKCFKRDAWTGGIRASFSLRKMRVCVLDMSDEEWMSMKRYLPQVHAELQRRREFKRQMREQQRAARLSTGARFVKGGMQRQARQARQARHVGEMKRSANGRNTGGAWPAKRVLTADTIDIQLLNQLLAQPRSSWDIRLPQPLSAQQQGDQAQQGWQVDQAQHQLAPAHPIPMAPPVHARHSPQHRASLAAPPSAQPKAAANSRSSTSTPARATPSAAAAATPHGGRGSNSSVKSRRKSDVGTILRPPTPPKDPDSGEHVNPKDHLQCLETALATLDKVIAERELVDDDSLNVVYFAGEPGPPSCRKAWTVEYGPEDKDKLRVGPSIRAVPRATSKKAARDVLDELCRWGLHTSEATSMVVEGFADLLHISKDKFTAENLARIDPNANVDTYTHSFNANAPEANLENGQTSWRFTSGPVTPMPLKEYARYQRTFRPKPDADGTVEVKFATNLDLQGGLMWDNLLNELHQRLPESLLWDGPESLLSMLDHPVPGLSTVQCLFSVEGCRKPGHQENNCLAVVNLNLDGHHEPEIQRMCQQRKLEAWWPDVDELLAAGISVQRFEQPPGALVLTNPACITWTQSSGRSHAVTWNLAIPTAHQLRQAWEAYDRHSKQNSLSIVPMKQLLFTMTSTYAKFAPGLQQALQDCWREALNDEVEVCRQGVRGRALRCQFFSVPTEQAALHCVSCNAELFNFLFLKPYHDRHRTLCWRCRNKAARRGAHGDHWLRLVYFRHDPEVFNERIKAW</sequence>
<feature type="region of interest" description="Disordered" evidence="3">
    <location>
        <begin position="266"/>
        <end position="394"/>
    </location>
</feature>
<feature type="compositionally biased region" description="Polar residues" evidence="3">
    <location>
        <begin position="203"/>
        <end position="225"/>
    </location>
</feature>
<evidence type="ECO:0000256" key="2">
    <source>
        <dbReference type="ARBA" id="ARBA00023242"/>
    </source>
</evidence>
<dbReference type="STRING" id="81824.A9UVW4"/>
<dbReference type="GO" id="GO:0044666">
    <property type="term" value="C:MLL3/4 complex"/>
    <property type="evidence" value="ECO:0000318"/>
    <property type="project" value="GO_Central"/>
</dbReference>
<dbReference type="GeneID" id="5889780"/>
<feature type="compositionally biased region" description="Polar residues" evidence="3">
    <location>
        <begin position="381"/>
        <end position="394"/>
    </location>
</feature>
<dbReference type="SUPFAM" id="SSF51197">
    <property type="entry name" value="Clavaminate synthase-like"/>
    <property type="match status" value="1"/>
</dbReference>
<name>A9UVW4_MONBE</name>
<proteinExistence type="predicted"/>
<dbReference type="PANTHER" id="PTHR14017">
    <property type="entry name" value="LYSINE-SPECIFIC DEMETHYLASE"/>
    <property type="match status" value="1"/>
</dbReference>
<dbReference type="Proteomes" id="UP000001357">
    <property type="component" value="Unassembled WGS sequence"/>
</dbReference>
<gene>
    <name evidence="5" type="ORF">MONBRDRAFT_31866</name>
</gene>
<dbReference type="InterPro" id="IPR046941">
    <property type="entry name" value="KDM6_GATAL_sf"/>
</dbReference>
<dbReference type="KEGG" id="mbr:MONBRDRAFT_31866"/>
<feature type="region of interest" description="Disordered" evidence="3">
    <location>
        <begin position="803"/>
        <end position="834"/>
    </location>
</feature>
<dbReference type="PANTHER" id="PTHR14017:SF1">
    <property type="entry name" value="LD02225P"/>
    <property type="match status" value="1"/>
</dbReference>
<dbReference type="Gene3D" id="1.20.58.1370">
    <property type="match status" value="1"/>
</dbReference>
<feature type="compositionally biased region" description="Polar residues" evidence="3">
    <location>
        <begin position="91"/>
        <end position="107"/>
    </location>
</feature>
<evidence type="ECO:0000256" key="3">
    <source>
        <dbReference type="SAM" id="MobiDB-lite"/>
    </source>
</evidence>
<dbReference type="InParanoid" id="A9UVW4"/>
<comment type="subcellular location">
    <subcellularLocation>
        <location evidence="1">Nucleus</location>
    </subcellularLocation>
</comment>
<feature type="region of interest" description="Disordered" evidence="3">
    <location>
        <begin position="894"/>
        <end position="988"/>
    </location>
</feature>
<feature type="compositionally biased region" description="Pro residues" evidence="3">
    <location>
        <begin position="360"/>
        <end position="370"/>
    </location>
</feature>
<dbReference type="RefSeq" id="XP_001744512.1">
    <property type="nucleotide sequence ID" value="XM_001744460.1"/>
</dbReference>
<dbReference type="EMBL" id="CH991547">
    <property type="protein sequence ID" value="EDQ90461.1"/>
    <property type="molecule type" value="Genomic_DNA"/>
</dbReference>
<evidence type="ECO:0000313" key="6">
    <source>
        <dbReference type="Proteomes" id="UP000001357"/>
    </source>
</evidence>
<reference evidence="5 6" key="1">
    <citation type="journal article" date="2008" name="Nature">
        <title>The genome of the choanoflagellate Monosiga brevicollis and the origin of metazoans.</title>
        <authorList>
            <consortium name="JGI Sequencing"/>
            <person name="King N."/>
            <person name="Westbrook M.J."/>
            <person name="Young S.L."/>
            <person name="Kuo A."/>
            <person name="Abedin M."/>
            <person name="Chapman J."/>
            <person name="Fairclough S."/>
            <person name="Hellsten U."/>
            <person name="Isogai Y."/>
            <person name="Letunic I."/>
            <person name="Marr M."/>
            <person name="Pincus D."/>
            <person name="Putnam N."/>
            <person name="Rokas A."/>
            <person name="Wright K.J."/>
            <person name="Zuzow R."/>
            <person name="Dirks W."/>
            <person name="Good M."/>
            <person name="Goodstein D."/>
            <person name="Lemons D."/>
            <person name="Li W."/>
            <person name="Lyons J.B."/>
            <person name="Morris A."/>
            <person name="Nichols S."/>
            <person name="Richter D.J."/>
            <person name="Salamov A."/>
            <person name="Bork P."/>
            <person name="Lim W.A."/>
            <person name="Manning G."/>
            <person name="Miller W.T."/>
            <person name="McGinnis W."/>
            <person name="Shapiro H."/>
            <person name="Tjian R."/>
            <person name="Grigoriev I.V."/>
            <person name="Rokhsar D."/>
        </authorList>
    </citation>
    <scope>NUCLEOTIDE SEQUENCE [LARGE SCALE GENOMIC DNA]</scope>
    <source>
        <strain evidence="6">MX1 / ATCC 50154</strain>
    </source>
</reference>
<evidence type="ECO:0000256" key="1">
    <source>
        <dbReference type="ARBA" id="ARBA00004123"/>
    </source>
</evidence>
<protein>
    <recommendedName>
        <fullName evidence="4">JmjC domain-containing protein</fullName>
    </recommendedName>
</protein>
<dbReference type="InterPro" id="IPR051630">
    <property type="entry name" value="Corepressor-Demethylase"/>
</dbReference>
<keyword evidence="2" id="KW-0539">Nucleus</keyword>
<dbReference type="eggNOG" id="KOG1246">
    <property type="taxonomic scope" value="Eukaryota"/>
</dbReference>
<dbReference type="PROSITE" id="PS51184">
    <property type="entry name" value="JMJC"/>
    <property type="match status" value="1"/>
</dbReference>
<dbReference type="GO" id="GO:0000978">
    <property type="term" value="F:RNA polymerase II cis-regulatory region sequence-specific DNA binding"/>
    <property type="evidence" value="ECO:0000318"/>
    <property type="project" value="GO_Central"/>
</dbReference>
<evidence type="ECO:0000313" key="5">
    <source>
        <dbReference type="EMBL" id="EDQ90461.1"/>
    </source>
</evidence>
<dbReference type="Gene3D" id="2.10.110.20">
    <property type="match status" value="1"/>
</dbReference>
<feature type="compositionally biased region" description="Basic and acidic residues" evidence="3">
    <location>
        <begin position="978"/>
        <end position="988"/>
    </location>
</feature>
<dbReference type="SMART" id="SM00558">
    <property type="entry name" value="JmjC"/>
    <property type="match status" value="1"/>
</dbReference>
<feature type="compositionally biased region" description="Low complexity" evidence="3">
    <location>
        <begin position="183"/>
        <end position="197"/>
    </location>
</feature>
<feature type="compositionally biased region" description="Low complexity" evidence="3">
    <location>
        <begin position="913"/>
        <end position="949"/>
    </location>
</feature>
<dbReference type="GO" id="GO:0010468">
    <property type="term" value="P:regulation of gene expression"/>
    <property type="evidence" value="ECO:0000318"/>
    <property type="project" value="GO_Central"/>
</dbReference>
<dbReference type="InterPro" id="IPR003347">
    <property type="entry name" value="JmjC_dom"/>
</dbReference>
<feature type="compositionally biased region" description="Polar residues" evidence="3">
    <location>
        <begin position="317"/>
        <end position="333"/>
    </location>
</feature>
<accession>A9UVW4</accession>
<feature type="domain" description="JmjC" evidence="4">
    <location>
        <begin position="1186"/>
        <end position="1335"/>
    </location>
</feature>
<dbReference type="GO" id="GO:0031490">
    <property type="term" value="F:chromatin DNA binding"/>
    <property type="evidence" value="ECO:0000318"/>
    <property type="project" value="GO_Central"/>
</dbReference>
<feature type="region of interest" description="Disordered" evidence="3">
    <location>
        <begin position="91"/>
        <end position="110"/>
    </location>
</feature>